<gene>
    <name evidence="2" type="ORF">Bathy01g02630</name>
</gene>
<feature type="region of interest" description="Disordered" evidence="1">
    <location>
        <begin position="1"/>
        <end position="47"/>
    </location>
</feature>
<dbReference type="RefSeq" id="XP_007515279.1">
    <property type="nucleotide sequence ID" value="XM_007515217.1"/>
</dbReference>
<evidence type="ECO:0000256" key="1">
    <source>
        <dbReference type="SAM" id="MobiDB-lite"/>
    </source>
</evidence>
<evidence type="ECO:0000313" key="3">
    <source>
        <dbReference type="Proteomes" id="UP000198341"/>
    </source>
</evidence>
<feature type="region of interest" description="Disordered" evidence="1">
    <location>
        <begin position="178"/>
        <end position="233"/>
    </location>
</feature>
<organism evidence="2 3">
    <name type="scientific">Bathycoccus prasinos</name>
    <dbReference type="NCBI Taxonomy" id="41875"/>
    <lineage>
        <taxon>Eukaryota</taxon>
        <taxon>Viridiplantae</taxon>
        <taxon>Chlorophyta</taxon>
        <taxon>Mamiellophyceae</taxon>
        <taxon>Mamiellales</taxon>
        <taxon>Bathycoccaceae</taxon>
        <taxon>Bathycoccus</taxon>
    </lineage>
</organism>
<proteinExistence type="predicted"/>
<dbReference type="Proteomes" id="UP000198341">
    <property type="component" value="Chromosome 1"/>
</dbReference>
<keyword evidence="3" id="KW-1185">Reference proteome</keyword>
<reference evidence="2 3" key="1">
    <citation type="submission" date="2011-10" db="EMBL/GenBank/DDBJ databases">
        <authorList>
            <person name="Genoscope - CEA"/>
        </authorList>
    </citation>
    <scope>NUCLEOTIDE SEQUENCE [LARGE SCALE GENOMIC DNA]</scope>
    <source>
        <strain evidence="2 3">RCC 1105</strain>
    </source>
</reference>
<name>K8EY21_9CHLO</name>
<evidence type="ECO:0000313" key="2">
    <source>
        <dbReference type="EMBL" id="CCO14158.1"/>
    </source>
</evidence>
<sequence>MGGRVAMLAKHYDAIPSDENDDVEQTRPFQSPRGGRDASSSSANTKSSANNIVSSFAMGCAVSLAAFGVASTALSSSSFTSSAGGGSSATMMMMTKGGGKGGSYGADAEHFSYPLNSDRRTYKGKSNEVYFNGQKYEKSKWKNGLIDTESVPYEATNWVTTHPKVRAMMSASLGEARVQELPQLGKSNKKSSSKKKREEEEALDFDIPDGSKLPEHVEPVETSSSGGMASTKKVHGKVVTLDENGNINTAPMGRTTVDNYRMSWATEHVVFTNGDYSANYIPMKERDWQKKFKQIPGQGLTKPKDSMMTVDDAGTLIGRRKMPASQLGEVEKDDNDNEIVAHNKKKEEKSNKHGGASSSSSKKSHHHG</sequence>
<accession>K8EY21</accession>
<feature type="region of interest" description="Disordered" evidence="1">
    <location>
        <begin position="319"/>
        <end position="368"/>
    </location>
</feature>
<dbReference type="AlphaFoldDB" id="K8EY21"/>
<dbReference type="KEGG" id="bpg:Bathy01g02630"/>
<dbReference type="GeneID" id="19017998"/>
<dbReference type="EMBL" id="FO082278">
    <property type="protein sequence ID" value="CCO14158.1"/>
    <property type="molecule type" value="Genomic_DNA"/>
</dbReference>
<feature type="compositionally biased region" description="Basic and acidic residues" evidence="1">
    <location>
        <begin position="339"/>
        <end position="351"/>
    </location>
</feature>
<protein>
    <submittedName>
        <fullName evidence="2">Uncharacterized protein</fullName>
    </submittedName>
</protein>
<feature type="compositionally biased region" description="Low complexity" evidence="1">
    <location>
        <begin position="38"/>
        <end position="47"/>
    </location>
</feature>